<gene>
    <name evidence="10" type="ORF">GCM10023081_02190</name>
</gene>
<protein>
    <submittedName>
        <fullName evidence="10">ABC transporter permease</fullName>
    </submittedName>
</protein>
<keyword evidence="11" id="KW-1185">Reference proteome</keyword>
<dbReference type="CDD" id="cd06261">
    <property type="entry name" value="TM_PBP2"/>
    <property type="match status" value="1"/>
</dbReference>
<feature type="signal peptide" evidence="8">
    <location>
        <begin position="1"/>
        <end position="24"/>
    </location>
</feature>
<feature type="domain" description="ABC transmembrane type-1" evidence="9">
    <location>
        <begin position="56"/>
        <end position="240"/>
    </location>
</feature>
<keyword evidence="6 7" id="KW-0472">Membrane</keyword>
<evidence type="ECO:0000256" key="3">
    <source>
        <dbReference type="ARBA" id="ARBA00022475"/>
    </source>
</evidence>
<comment type="subcellular location">
    <subcellularLocation>
        <location evidence="1 7">Cell membrane</location>
        <topology evidence="1 7">Multi-pass membrane protein</topology>
    </subcellularLocation>
</comment>
<evidence type="ECO:0000256" key="1">
    <source>
        <dbReference type="ARBA" id="ARBA00004651"/>
    </source>
</evidence>
<feature type="chain" id="PRO_5046499488" evidence="8">
    <location>
        <begin position="25"/>
        <end position="257"/>
    </location>
</feature>
<reference evidence="11" key="1">
    <citation type="journal article" date="2019" name="Int. J. Syst. Evol. Microbiol.">
        <title>The Global Catalogue of Microorganisms (GCM) 10K type strain sequencing project: providing services to taxonomists for standard genome sequencing and annotation.</title>
        <authorList>
            <consortium name="The Broad Institute Genomics Platform"/>
            <consortium name="The Broad Institute Genome Sequencing Center for Infectious Disease"/>
            <person name="Wu L."/>
            <person name="Ma J."/>
        </authorList>
    </citation>
    <scope>NUCLEOTIDE SEQUENCE [LARGE SCALE GENOMIC DNA]</scope>
    <source>
        <strain evidence="11">JCM 30742</strain>
    </source>
</reference>
<feature type="transmembrane region" description="Helical" evidence="7">
    <location>
        <begin position="185"/>
        <end position="206"/>
    </location>
</feature>
<accession>A0ABP7BQA8</accession>
<evidence type="ECO:0000256" key="7">
    <source>
        <dbReference type="RuleBase" id="RU363032"/>
    </source>
</evidence>
<dbReference type="EMBL" id="BAABEO010000002">
    <property type="protein sequence ID" value="GAA3666915.1"/>
    <property type="molecule type" value="Genomic_DNA"/>
</dbReference>
<dbReference type="PANTHER" id="PTHR30151:SF0">
    <property type="entry name" value="ABC TRANSPORTER PERMEASE PROTEIN MJ0413-RELATED"/>
    <property type="match status" value="1"/>
</dbReference>
<comment type="caution">
    <text evidence="10">The sequence shown here is derived from an EMBL/GenBank/DDBJ whole genome shotgun (WGS) entry which is preliminary data.</text>
</comment>
<evidence type="ECO:0000256" key="4">
    <source>
        <dbReference type="ARBA" id="ARBA00022692"/>
    </source>
</evidence>
<evidence type="ECO:0000259" key="9">
    <source>
        <dbReference type="PROSITE" id="PS50928"/>
    </source>
</evidence>
<dbReference type="SUPFAM" id="SSF161098">
    <property type="entry name" value="MetI-like"/>
    <property type="match status" value="1"/>
</dbReference>
<evidence type="ECO:0000256" key="6">
    <source>
        <dbReference type="ARBA" id="ARBA00023136"/>
    </source>
</evidence>
<evidence type="ECO:0000313" key="10">
    <source>
        <dbReference type="EMBL" id="GAA3666915.1"/>
    </source>
</evidence>
<sequence>MKNWTRAALGLAVPAAAVAGYAAATTANPDPFFPPIPVMLKRFADLWLFEHLPTDVVPSLRNFAAGYAIALTLGLLAGILVGRIRWLKEMAEPLIHFGRSVPPIMLIPPLVLVLGIGDASKVFVIALGAVFPVLLTTVDGMRQVDPALLDMSRSIGLGRVQTLRRIVLPAASPAIYGGAQTGLQVALILMVSSEMVAATHGIGYMTMQAQATFNAPSVWAGILLLAVLGFLINAAFTLVRNRALAWHTGRAAAYAAA</sequence>
<proteinExistence type="inferred from homology"/>
<feature type="transmembrane region" description="Helical" evidence="7">
    <location>
        <begin position="122"/>
        <end position="141"/>
    </location>
</feature>
<dbReference type="InterPro" id="IPR035906">
    <property type="entry name" value="MetI-like_sf"/>
</dbReference>
<organism evidence="10 11">
    <name type="scientific">Arthrobacter ginkgonis</name>
    <dbReference type="NCBI Taxonomy" id="1630594"/>
    <lineage>
        <taxon>Bacteria</taxon>
        <taxon>Bacillati</taxon>
        <taxon>Actinomycetota</taxon>
        <taxon>Actinomycetes</taxon>
        <taxon>Micrococcales</taxon>
        <taxon>Micrococcaceae</taxon>
        <taxon>Arthrobacter</taxon>
    </lineage>
</organism>
<feature type="transmembrane region" description="Helical" evidence="7">
    <location>
        <begin position="218"/>
        <end position="239"/>
    </location>
</feature>
<keyword evidence="4 7" id="KW-0812">Transmembrane</keyword>
<dbReference type="Pfam" id="PF00528">
    <property type="entry name" value="BPD_transp_1"/>
    <property type="match status" value="1"/>
</dbReference>
<keyword evidence="2 7" id="KW-0813">Transport</keyword>
<evidence type="ECO:0000256" key="8">
    <source>
        <dbReference type="SAM" id="SignalP"/>
    </source>
</evidence>
<name>A0ABP7BQA8_9MICC</name>
<dbReference type="Gene3D" id="1.10.3720.10">
    <property type="entry name" value="MetI-like"/>
    <property type="match status" value="1"/>
</dbReference>
<comment type="similarity">
    <text evidence="7">Belongs to the binding-protein-dependent transport system permease family.</text>
</comment>
<keyword evidence="3" id="KW-1003">Cell membrane</keyword>
<evidence type="ECO:0000256" key="2">
    <source>
        <dbReference type="ARBA" id="ARBA00022448"/>
    </source>
</evidence>
<keyword evidence="8" id="KW-0732">Signal</keyword>
<evidence type="ECO:0000313" key="11">
    <source>
        <dbReference type="Proteomes" id="UP001500752"/>
    </source>
</evidence>
<keyword evidence="5 7" id="KW-1133">Transmembrane helix</keyword>
<feature type="transmembrane region" description="Helical" evidence="7">
    <location>
        <begin position="63"/>
        <end position="82"/>
    </location>
</feature>
<dbReference type="RefSeq" id="WP_345147820.1">
    <property type="nucleotide sequence ID" value="NZ_BAABEO010000002.1"/>
</dbReference>
<evidence type="ECO:0000256" key="5">
    <source>
        <dbReference type="ARBA" id="ARBA00022989"/>
    </source>
</evidence>
<dbReference type="Proteomes" id="UP001500752">
    <property type="component" value="Unassembled WGS sequence"/>
</dbReference>
<dbReference type="InterPro" id="IPR000515">
    <property type="entry name" value="MetI-like"/>
</dbReference>
<dbReference type="PROSITE" id="PS50928">
    <property type="entry name" value="ABC_TM1"/>
    <property type="match status" value="1"/>
</dbReference>
<feature type="transmembrane region" description="Helical" evidence="7">
    <location>
        <begin position="94"/>
        <end position="116"/>
    </location>
</feature>
<dbReference type="PANTHER" id="PTHR30151">
    <property type="entry name" value="ALKANE SULFONATE ABC TRANSPORTER-RELATED, MEMBRANE SUBUNIT"/>
    <property type="match status" value="1"/>
</dbReference>